<name>X1SSB6_9ZZZZ</name>
<sequence>MNFSAAPFPRCSADTLSTGPAGSIYQAADNNKDIFSGLYGPKTSSVKLGGFPEYLGPEAIVLLGSD</sequence>
<proteinExistence type="predicted"/>
<dbReference type="AlphaFoldDB" id="X1SSB6"/>
<comment type="caution">
    <text evidence="1">The sequence shown here is derived from an EMBL/GenBank/DDBJ whole genome shotgun (WGS) entry which is preliminary data.</text>
</comment>
<feature type="non-terminal residue" evidence="1">
    <location>
        <position position="66"/>
    </location>
</feature>
<gene>
    <name evidence="1" type="ORF">S12H4_24462</name>
</gene>
<evidence type="ECO:0000313" key="1">
    <source>
        <dbReference type="EMBL" id="GAI78255.1"/>
    </source>
</evidence>
<protein>
    <submittedName>
        <fullName evidence="1">Uncharacterized protein</fullName>
    </submittedName>
</protein>
<dbReference type="EMBL" id="BARW01013287">
    <property type="protein sequence ID" value="GAI78255.1"/>
    <property type="molecule type" value="Genomic_DNA"/>
</dbReference>
<organism evidence="1">
    <name type="scientific">marine sediment metagenome</name>
    <dbReference type="NCBI Taxonomy" id="412755"/>
    <lineage>
        <taxon>unclassified sequences</taxon>
        <taxon>metagenomes</taxon>
        <taxon>ecological metagenomes</taxon>
    </lineage>
</organism>
<reference evidence="1" key="1">
    <citation type="journal article" date="2014" name="Front. Microbiol.">
        <title>High frequency of phylogenetically diverse reductive dehalogenase-homologous genes in deep subseafloor sedimentary metagenomes.</title>
        <authorList>
            <person name="Kawai M."/>
            <person name="Futagami T."/>
            <person name="Toyoda A."/>
            <person name="Takaki Y."/>
            <person name="Nishi S."/>
            <person name="Hori S."/>
            <person name="Arai W."/>
            <person name="Tsubouchi T."/>
            <person name="Morono Y."/>
            <person name="Uchiyama I."/>
            <person name="Ito T."/>
            <person name="Fujiyama A."/>
            <person name="Inagaki F."/>
            <person name="Takami H."/>
        </authorList>
    </citation>
    <scope>NUCLEOTIDE SEQUENCE</scope>
    <source>
        <strain evidence="1">Expedition CK06-06</strain>
    </source>
</reference>
<accession>X1SSB6</accession>